<feature type="coiled-coil region" evidence="1">
    <location>
        <begin position="180"/>
        <end position="221"/>
    </location>
</feature>
<dbReference type="Gene3D" id="1.10.287.1490">
    <property type="match status" value="1"/>
</dbReference>
<organism evidence="2 3">
    <name type="scientific">Halobium salinum</name>
    <dbReference type="NCBI Taxonomy" id="1364940"/>
    <lineage>
        <taxon>Archaea</taxon>
        <taxon>Methanobacteriati</taxon>
        <taxon>Methanobacteriota</taxon>
        <taxon>Stenosarchaea group</taxon>
        <taxon>Halobacteria</taxon>
        <taxon>Halobacteriales</taxon>
        <taxon>Haloferacaceae</taxon>
        <taxon>Halobium</taxon>
    </lineage>
</organism>
<name>A0ABD5PAC4_9EURY</name>
<dbReference type="AlphaFoldDB" id="A0ABD5PAC4"/>
<dbReference type="Proteomes" id="UP001595921">
    <property type="component" value="Unassembled WGS sequence"/>
</dbReference>
<sequence>MVPFLTSSRSRIIEVNEIELDTEAQVVTRALAQYQDAGEVPDRVRDVLPVHEGLVAREGEELLSVNEGVEIDRESVRRRFETLADAGLVNIDRDGIESPYPANPWVACLSDAGEEWVQENWDRLGADKGSIGSRVADNSARITKVESRMDGVSDSMASMPDADAITGRVDDLENETDATLETFEDKIRENTDAIESVEDRVDDLETKMDAMMAALESTNLDVEAFIDAEGGSE</sequence>
<keyword evidence="1" id="KW-0175">Coiled coil</keyword>
<comment type="caution">
    <text evidence="2">The sequence shown here is derived from an EMBL/GenBank/DDBJ whole genome shotgun (WGS) entry which is preliminary data.</text>
</comment>
<reference evidence="2 3" key="1">
    <citation type="journal article" date="2019" name="Int. J. Syst. Evol. Microbiol.">
        <title>The Global Catalogue of Microorganisms (GCM) 10K type strain sequencing project: providing services to taxonomists for standard genome sequencing and annotation.</title>
        <authorList>
            <consortium name="The Broad Institute Genomics Platform"/>
            <consortium name="The Broad Institute Genome Sequencing Center for Infectious Disease"/>
            <person name="Wu L."/>
            <person name="Ma J."/>
        </authorList>
    </citation>
    <scope>NUCLEOTIDE SEQUENCE [LARGE SCALE GENOMIC DNA]</scope>
    <source>
        <strain evidence="2 3">CGMCC 1.12553</strain>
    </source>
</reference>
<gene>
    <name evidence="2" type="ORF">ACFO0N_07290</name>
</gene>
<dbReference type="RefSeq" id="WP_267625386.1">
    <property type="nucleotide sequence ID" value="NZ_JAODIW010000013.1"/>
</dbReference>
<evidence type="ECO:0000313" key="3">
    <source>
        <dbReference type="Proteomes" id="UP001595921"/>
    </source>
</evidence>
<evidence type="ECO:0000256" key="1">
    <source>
        <dbReference type="SAM" id="Coils"/>
    </source>
</evidence>
<protein>
    <submittedName>
        <fullName evidence="2">Uncharacterized protein</fullName>
    </submittedName>
</protein>
<keyword evidence="3" id="KW-1185">Reference proteome</keyword>
<dbReference type="EMBL" id="JBHSDS010000004">
    <property type="protein sequence ID" value="MFC4357751.1"/>
    <property type="molecule type" value="Genomic_DNA"/>
</dbReference>
<proteinExistence type="predicted"/>
<evidence type="ECO:0000313" key="2">
    <source>
        <dbReference type="EMBL" id="MFC4357751.1"/>
    </source>
</evidence>
<accession>A0ABD5PAC4</accession>